<proteinExistence type="predicted"/>
<feature type="transmembrane region" description="Helical" evidence="1">
    <location>
        <begin position="20"/>
        <end position="38"/>
    </location>
</feature>
<dbReference type="AlphaFoldDB" id="A0A1Y0CIZ2"/>
<dbReference type="EMBL" id="VTEU01000004">
    <property type="protein sequence ID" value="TYS58625.1"/>
    <property type="molecule type" value="Genomic_DNA"/>
</dbReference>
<dbReference type="PANTHER" id="PTHR43471">
    <property type="entry name" value="ABC TRANSPORTER PERMEASE"/>
    <property type="match status" value="1"/>
</dbReference>
<reference evidence="3 5" key="2">
    <citation type="submission" date="2019-08" db="EMBL/GenBank/DDBJ databases">
        <title>Bacillus genomes from the desert of Cuatro Cienegas, Coahuila.</title>
        <authorList>
            <person name="Olmedo-Alvarez G."/>
        </authorList>
    </citation>
    <scope>NUCLEOTIDE SEQUENCE [LARGE SCALE GENOMIC DNA]</scope>
    <source>
        <strain evidence="3 5">CH88_3T</strain>
    </source>
</reference>
<evidence type="ECO:0000313" key="4">
    <source>
        <dbReference type="Proteomes" id="UP000195573"/>
    </source>
</evidence>
<dbReference type="GO" id="GO:0005886">
    <property type="term" value="C:plasma membrane"/>
    <property type="evidence" value="ECO:0007669"/>
    <property type="project" value="UniProtKB-SubCell"/>
</dbReference>
<evidence type="ECO:0000313" key="2">
    <source>
        <dbReference type="EMBL" id="ART75251.1"/>
    </source>
</evidence>
<dbReference type="Gene3D" id="3.40.1710.10">
    <property type="entry name" value="abc type-2 transporter like domain"/>
    <property type="match status" value="1"/>
</dbReference>
<dbReference type="EMBL" id="CP020880">
    <property type="protein sequence ID" value="ART75251.1"/>
    <property type="molecule type" value="Genomic_DNA"/>
</dbReference>
<keyword evidence="1" id="KW-1133">Transmembrane helix</keyword>
<evidence type="ECO:0000256" key="1">
    <source>
        <dbReference type="SAM" id="Phobius"/>
    </source>
</evidence>
<gene>
    <name evidence="2" type="ORF">B4U37_03970</name>
    <name evidence="3" type="ORF">FZC74_12535</name>
</gene>
<organism evidence="3 5">
    <name type="scientific">Sutcliffiella horikoshii</name>
    <dbReference type="NCBI Taxonomy" id="79883"/>
    <lineage>
        <taxon>Bacteria</taxon>
        <taxon>Bacillati</taxon>
        <taxon>Bacillota</taxon>
        <taxon>Bacilli</taxon>
        <taxon>Bacillales</taxon>
        <taxon>Bacillaceae</taxon>
        <taxon>Sutcliffiella</taxon>
    </lineage>
</organism>
<keyword evidence="1" id="KW-0812">Transmembrane</keyword>
<dbReference type="Proteomes" id="UP000323393">
    <property type="component" value="Unassembled WGS sequence"/>
</dbReference>
<feature type="transmembrane region" description="Helical" evidence="1">
    <location>
        <begin position="174"/>
        <end position="200"/>
    </location>
</feature>
<evidence type="ECO:0000313" key="3">
    <source>
        <dbReference type="EMBL" id="TYS58625.1"/>
    </source>
</evidence>
<accession>A0A1Y0CIZ2</accession>
<feature type="transmembrane region" description="Helical" evidence="1">
    <location>
        <begin position="307"/>
        <end position="324"/>
    </location>
</feature>
<dbReference type="GO" id="GO:0140359">
    <property type="term" value="F:ABC-type transporter activity"/>
    <property type="evidence" value="ECO:0007669"/>
    <property type="project" value="InterPro"/>
</dbReference>
<dbReference type="RefSeq" id="WP_088017180.1">
    <property type="nucleotide sequence ID" value="NZ_CP020880.1"/>
</dbReference>
<dbReference type="GeneID" id="96737585"/>
<name>A0A1Y0CIZ2_9BACI</name>
<dbReference type="Pfam" id="PF12679">
    <property type="entry name" value="ABC2_membrane_2"/>
    <property type="match status" value="1"/>
</dbReference>
<keyword evidence="4" id="KW-1185">Reference proteome</keyword>
<protein>
    <submittedName>
        <fullName evidence="2 3">ABC transporter permease</fullName>
    </submittedName>
</protein>
<reference evidence="2 4" key="1">
    <citation type="submission" date="2017-04" db="EMBL/GenBank/DDBJ databases">
        <title>Complete Genome Sequence of the Bacillus horikoshii 20a strain from Cuatro Cienegas, Coahuila, Mexico.</title>
        <authorList>
            <person name="Zarza E."/>
            <person name="Alcaraz L.D."/>
            <person name="Aguilar-Salinas B."/>
            <person name="Islas A."/>
            <person name="Olmedo-Alvarez G."/>
        </authorList>
    </citation>
    <scope>NUCLEOTIDE SEQUENCE [LARGE SCALE GENOMIC DNA]</scope>
    <source>
        <strain evidence="2 4">20a</strain>
    </source>
</reference>
<feature type="transmembrane region" description="Helical" evidence="1">
    <location>
        <begin position="221"/>
        <end position="245"/>
    </location>
</feature>
<sequence>MLRKIYFKEMKDSFRDRRTLLLTVLLPIVMMTGLVLFYESMLSDGEGETYTLAVNEEFGAEEEALFAGVENIEFLKAEDPEALLEEGEAQAVLIIENGFFGKVENGEATVVTLIGNSFSQSSSMLMGEVTSVLGAYEKLVIADRLEAEGTPQELVQPFTIEQKELTEETAGVNMVAMLVPLILALAIGIGAGPSASDLFAGEKEKKTMEALLMTPVNRMTLLLAKWLTISTIGALTGIVTLIVVALEITFLTENMKNAISFGENVYLVVGFAIFVSVVYAMFIATLQMITSIMGKTVKESQSYSTPIMMIAVFPIMIISGIGINELSFEHFAIPIMNIFTVLKELSFGIINYEHLAIMIGSNLTCIIVAFVIARIMFLKDKWVMN</sequence>
<feature type="transmembrane region" description="Helical" evidence="1">
    <location>
        <begin position="355"/>
        <end position="377"/>
    </location>
</feature>
<feature type="transmembrane region" description="Helical" evidence="1">
    <location>
        <begin position="265"/>
        <end position="286"/>
    </location>
</feature>
<dbReference type="KEGG" id="bhk:B4U37_03970"/>
<dbReference type="Proteomes" id="UP000195573">
    <property type="component" value="Chromosome"/>
</dbReference>
<evidence type="ECO:0000313" key="5">
    <source>
        <dbReference type="Proteomes" id="UP000323393"/>
    </source>
</evidence>
<dbReference type="PANTHER" id="PTHR43471:SF3">
    <property type="entry name" value="ABC TRANSPORTER PERMEASE PROTEIN NATB"/>
    <property type="match status" value="1"/>
</dbReference>
<keyword evidence="1" id="KW-0472">Membrane</keyword>